<dbReference type="EMBL" id="BMAC01000446">
    <property type="protein sequence ID" value="GFP96569.1"/>
    <property type="molecule type" value="Genomic_DNA"/>
</dbReference>
<evidence type="ECO:0000313" key="2">
    <source>
        <dbReference type="EMBL" id="GFP96569.1"/>
    </source>
</evidence>
<name>A0A830CBJ7_9LAMI</name>
<protein>
    <recommendedName>
        <fullName evidence="1">VQ domain-containing protein</fullName>
    </recommendedName>
</protein>
<evidence type="ECO:0000313" key="3">
    <source>
        <dbReference type="Proteomes" id="UP000653305"/>
    </source>
</evidence>
<dbReference type="Pfam" id="PF05678">
    <property type="entry name" value="VQ"/>
    <property type="match status" value="1"/>
</dbReference>
<dbReference type="Proteomes" id="UP000653305">
    <property type="component" value="Unassembled WGS sequence"/>
</dbReference>
<accession>A0A830CBJ7</accession>
<reference evidence="2" key="1">
    <citation type="submission" date="2020-07" db="EMBL/GenBank/DDBJ databases">
        <title>Ethylene signaling mediates host invasion by parasitic plants.</title>
        <authorList>
            <person name="Yoshida S."/>
        </authorList>
    </citation>
    <scope>NUCLEOTIDE SEQUENCE</scope>
    <source>
        <strain evidence="2">Okayama</strain>
    </source>
</reference>
<dbReference type="PANTHER" id="PTHR33179">
    <property type="entry name" value="VQ MOTIF-CONTAINING PROTEIN"/>
    <property type="match status" value="1"/>
</dbReference>
<dbReference type="InterPro" id="IPR008889">
    <property type="entry name" value="VQ"/>
</dbReference>
<feature type="domain" description="VQ" evidence="1">
    <location>
        <begin position="69"/>
        <end position="95"/>
    </location>
</feature>
<proteinExistence type="predicted"/>
<dbReference type="InterPro" id="IPR039609">
    <property type="entry name" value="VQ_15/22"/>
</dbReference>
<organism evidence="2 3">
    <name type="scientific">Phtheirospermum japonicum</name>
    <dbReference type="NCBI Taxonomy" id="374723"/>
    <lineage>
        <taxon>Eukaryota</taxon>
        <taxon>Viridiplantae</taxon>
        <taxon>Streptophyta</taxon>
        <taxon>Embryophyta</taxon>
        <taxon>Tracheophyta</taxon>
        <taxon>Spermatophyta</taxon>
        <taxon>Magnoliopsida</taxon>
        <taxon>eudicotyledons</taxon>
        <taxon>Gunneridae</taxon>
        <taxon>Pentapetalae</taxon>
        <taxon>asterids</taxon>
        <taxon>lamiids</taxon>
        <taxon>Lamiales</taxon>
        <taxon>Orobanchaceae</taxon>
        <taxon>Orobanchaceae incertae sedis</taxon>
        <taxon>Phtheirospermum</taxon>
    </lineage>
</organism>
<comment type="caution">
    <text evidence="2">The sequence shown here is derived from an EMBL/GenBank/DDBJ whole genome shotgun (WGS) entry which is preliminary data.</text>
</comment>
<dbReference type="AlphaFoldDB" id="A0A830CBJ7"/>
<keyword evidence="3" id="KW-1185">Reference proteome</keyword>
<sequence>MPISETMSNSSEWMQLYQTNITHINQIEVPPPSTATATTTTTASRNNNITLDQGRIRKPNRRRSRVSQRAPATLVNTDATNFRAMVQQFTGGPSARSQLPGTFDTQQDANTTTSQYTNQMQQHDMFTMYDDYMYGGGGGGKAGGGGRVSSDICHILDRTHDHI</sequence>
<gene>
    <name evidence="2" type="ORF">PHJA_001801000</name>
</gene>
<evidence type="ECO:0000259" key="1">
    <source>
        <dbReference type="Pfam" id="PF05678"/>
    </source>
</evidence>
<dbReference type="OrthoDB" id="1726347at2759"/>
<dbReference type="PANTHER" id="PTHR33179:SF29">
    <property type="entry name" value="OS06G0666400 PROTEIN"/>
    <property type="match status" value="1"/>
</dbReference>